<evidence type="ECO:0000256" key="1">
    <source>
        <dbReference type="ARBA" id="ARBA00004236"/>
    </source>
</evidence>
<comment type="subcellular location">
    <subcellularLocation>
        <location evidence="1">Cell membrane</location>
    </subcellularLocation>
</comment>
<dbReference type="EMBL" id="GG738911">
    <property type="protein sequence ID" value="EFC38115.1"/>
    <property type="molecule type" value="Genomic_DNA"/>
</dbReference>
<dbReference type="Gene3D" id="2.10.25.10">
    <property type="entry name" value="Laminin"/>
    <property type="match status" value="2"/>
</dbReference>
<dbReference type="PROSITE" id="PS50026">
    <property type="entry name" value="EGF_3"/>
    <property type="match status" value="2"/>
</dbReference>
<evidence type="ECO:0000259" key="10">
    <source>
        <dbReference type="PROSITE" id="PS50132"/>
    </source>
</evidence>
<evidence type="ECO:0000259" key="11">
    <source>
        <dbReference type="PROSITE" id="PS50221"/>
    </source>
</evidence>
<evidence type="ECO:0000256" key="8">
    <source>
        <dbReference type="SAM" id="Phobius"/>
    </source>
</evidence>
<gene>
    <name evidence="12" type="ORF">NAEGRDRAFT_74131</name>
</gene>
<proteinExistence type="predicted"/>
<dbReference type="Gene3D" id="1.10.167.10">
    <property type="entry name" value="Regulator of G-protein Signalling 4, domain 2"/>
    <property type="match status" value="1"/>
</dbReference>
<keyword evidence="5 8" id="KW-0472">Membrane</keyword>
<dbReference type="GeneID" id="8858010"/>
<name>D2VYI3_NAEGR</name>
<evidence type="ECO:0000256" key="3">
    <source>
        <dbReference type="ARBA" id="ARBA00022692"/>
    </source>
</evidence>
<feature type="domain" description="RGS" evidence="10">
    <location>
        <begin position="1243"/>
        <end position="1386"/>
    </location>
</feature>
<dbReference type="InterPro" id="IPR016137">
    <property type="entry name" value="RGS"/>
</dbReference>
<dbReference type="VEuPathDB" id="AmoebaDB:NAEGRDRAFT_74131"/>
<keyword evidence="13" id="KW-1185">Reference proteome</keyword>
<dbReference type="Pfam" id="PF07974">
    <property type="entry name" value="EGF_2"/>
    <property type="match status" value="2"/>
</dbReference>
<evidence type="ECO:0000256" key="4">
    <source>
        <dbReference type="ARBA" id="ARBA00022989"/>
    </source>
</evidence>
<feature type="disulfide bond" evidence="7">
    <location>
        <begin position="135"/>
        <end position="144"/>
    </location>
</feature>
<dbReference type="Gene3D" id="2.60.220.50">
    <property type="match status" value="1"/>
</dbReference>
<dbReference type="InterPro" id="IPR057244">
    <property type="entry name" value="GAIN_B"/>
</dbReference>
<dbReference type="RefSeq" id="XP_002670859.1">
    <property type="nucleotide sequence ID" value="XM_002670813.1"/>
</dbReference>
<evidence type="ECO:0000313" key="12">
    <source>
        <dbReference type="EMBL" id="EFC38115.1"/>
    </source>
</evidence>
<dbReference type="GO" id="GO:0005886">
    <property type="term" value="C:plasma membrane"/>
    <property type="evidence" value="ECO:0007669"/>
    <property type="project" value="UniProtKB-SubCell"/>
</dbReference>
<dbReference type="PANTHER" id="PTHR24033:SF151">
    <property type="entry name" value="NOTCH 2"/>
    <property type="match status" value="1"/>
</dbReference>
<keyword evidence="2" id="KW-1003">Cell membrane</keyword>
<dbReference type="PROSITE" id="PS50221">
    <property type="entry name" value="GAIN_B"/>
    <property type="match status" value="1"/>
</dbReference>
<evidence type="ECO:0000313" key="13">
    <source>
        <dbReference type="Proteomes" id="UP000006671"/>
    </source>
</evidence>
<keyword evidence="6 7" id="KW-1015">Disulfide bond</keyword>
<dbReference type="CDD" id="cd00054">
    <property type="entry name" value="EGF_CA"/>
    <property type="match status" value="1"/>
</dbReference>
<accession>D2VYI3</accession>
<keyword evidence="3 8" id="KW-0812">Transmembrane</keyword>
<dbReference type="PROSITE" id="PS00022">
    <property type="entry name" value="EGF_1"/>
    <property type="match status" value="3"/>
</dbReference>
<feature type="disulfide bond" evidence="7">
    <location>
        <begin position="18"/>
        <end position="27"/>
    </location>
</feature>
<feature type="domain" description="EGF-like" evidence="9">
    <location>
        <begin position="1"/>
        <end position="28"/>
    </location>
</feature>
<feature type="domain" description="EGF-like" evidence="9">
    <location>
        <begin position="106"/>
        <end position="145"/>
    </location>
</feature>
<evidence type="ECO:0000256" key="7">
    <source>
        <dbReference type="PROSITE-ProRule" id="PRU00076"/>
    </source>
</evidence>
<evidence type="ECO:0000256" key="2">
    <source>
        <dbReference type="ARBA" id="ARBA00022475"/>
    </source>
</evidence>
<dbReference type="InterPro" id="IPR000742">
    <property type="entry name" value="EGF"/>
</dbReference>
<dbReference type="STRING" id="5762.D2VYI3"/>
<reference evidence="12 13" key="1">
    <citation type="journal article" date="2010" name="Cell">
        <title>The genome of Naegleria gruberi illuminates early eukaryotic versatility.</title>
        <authorList>
            <person name="Fritz-Laylin L.K."/>
            <person name="Prochnik S.E."/>
            <person name="Ginger M.L."/>
            <person name="Dacks J.B."/>
            <person name="Carpenter M.L."/>
            <person name="Field M.C."/>
            <person name="Kuo A."/>
            <person name="Paredez A."/>
            <person name="Chapman J."/>
            <person name="Pham J."/>
            <person name="Shu S."/>
            <person name="Neupane R."/>
            <person name="Cipriano M."/>
            <person name="Mancuso J."/>
            <person name="Tu H."/>
            <person name="Salamov A."/>
            <person name="Lindquist E."/>
            <person name="Shapiro H."/>
            <person name="Lucas S."/>
            <person name="Grigoriev I.V."/>
            <person name="Cande W.Z."/>
            <person name="Fulton C."/>
            <person name="Rokhsar D.S."/>
            <person name="Dawson S.C."/>
        </authorList>
    </citation>
    <scope>NUCLEOTIDE SEQUENCE [LARGE SCALE GENOMIC DNA]</scope>
    <source>
        <strain evidence="12 13">NEG-M</strain>
    </source>
</reference>
<dbReference type="SMART" id="SM00315">
    <property type="entry name" value="RGS"/>
    <property type="match status" value="1"/>
</dbReference>
<keyword evidence="7" id="KW-0245">EGF-like domain</keyword>
<dbReference type="InterPro" id="IPR046338">
    <property type="entry name" value="GAIN_dom_sf"/>
</dbReference>
<dbReference type="KEGG" id="ngr:NAEGRDRAFT_74131"/>
<keyword evidence="4 8" id="KW-1133">Transmembrane helix</keyword>
<dbReference type="SMART" id="SM00303">
    <property type="entry name" value="GPS"/>
    <property type="match status" value="1"/>
</dbReference>
<feature type="transmembrane region" description="Helical" evidence="8">
    <location>
        <begin position="1026"/>
        <end position="1049"/>
    </location>
</feature>
<dbReference type="InterPro" id="IPR036305">
    <property type="entry name" value="RGS_sf"/>
</dbReference>
<dbReference type="InterPro" id="IPR013111">
    <property type="entry name" value="EGF_extracell"/>
</dbReference>
<dbReference type="PROSITE" id="PS50132">
    <property type="entry name" value="RGS"/>
    <property type="match status" value="1"/>
</dbReference>
<feature type="transmembrane region" description="Helical" evidence="8">
    <location>
        <begin position="1195"/>
        <end position="1220"/>
    </location>
</feature>
<dbReference type="InterPro" id="IPR044926">
    <property type="entry name" value="RGS_subdomain_2"/>
</dbReference>
<dbReference type="InterPro" id="IPR051830">
    <property type="entry name" value="NOTCH_homolog"/>
</dbReference>
<organism evidence="13">
    <name type="scientific">Naegleria gruberi</name>
    <name type="common">Amoeba</name>
    <dbReference type="NCBI Taxonomy" id="5762"/>
    <lineage>
        <taxon>Eukaryota</taxon>
        <taxon>Discoba</taxon>
        <taxon>Heterolobosea</taxon>
        <taxon>Tetramitia</taxon>
        <taxon>Eutetramitia</taxon>
        <taxon>Vahlkampfiidae</taxon>
        <taxon>Naegleria</taxon>
    </lineage>
</organism>
<feature type="transmembrane region" description="Helical" evidence="8">
    <location>
        <begin position="921"/>
        <end position="940"/>
    </location>
</feature>
<feature type="transmembrane region" description="Helical" evidence="8">
    <location>
        <begin position="1153"/>
        <end position="1175"/>
    </location>
</feature>
<feature type="transmembrane region" description="Helical" evidence="8">
    <location>
        <begin position="1061"/>
        <end position="1089"/>
    </location>
</feature>
<dbReference type="SMART" id="SM00181">
    <property type="entry name" value="EGF"/>
    <property type="match status" value="4"/>
</dbReference>
<protein>
    <submittedName>
        <fullName evidence="12">Predicted protein</fullName>
    </submittedName>
</protein>
<feature type="domain" description="GAIN-B" evidence="11">
    <location>
        <begin position="728"/>
        <end position="873"/>
    </location>
</feature>
<dbReference type="PROSITE" id="PS01186">
    <property type="entry name" value="EGF_2"/>
    <property type="match status" value="3"/>
</dbReference>
<dbReference type="SUPFAM" id="SSF48097">
    <property type="entry name" value="Regulator of G-protein signaling, RGS"/>
    <property type="match status" value="1"/>
</dbReference>
<evidence type="ECO:0000256" key="6">
    <source>
        <dbReference type="ARBA" id="ARBA00023157"/>
    </source>
</evidence>
<comment type="caution">
    <text evidence="7">Lacks conserved residue(s) required for the propagation of feature annotation.</text>
</comment>
<sequence>MNVCSGHGSCPVPNNCTCQPGYYGYQCEAHQCYGTLFNNSNVCSTHGQCLSPNNCFCEAGYYGPECSEHDCFGVHKNSSNVCFKHGTCLSPNNCSCQEGYFSFDCSNHNCFGILFNDTNVCSSHGSCFVPDNCTCQPGYYGQTCELHNCFGTLFNESSVCSGKGQCVSPNYCSCVEGFTNKDCSVNISPFQINITKYEEVVYLEFDNKTVSVEIQLIDQVLSQSPNISYTWSCVECDGQNVVFYVESNRLLINSTLTDVTQAGNYTFIANASIANIQPFQSRKSNLQQFKLVVKYELNEPTLGSFGLPSVLVSGTQDQTISTVINSITLNTTTIRYFLGCGKNCSTLVSYEWKVSAGVFSYKRSGSVLAKYDNTNLLSFSPSVPIQASIPSNYLNETVLFTFTVINSKQQNISSSVQIQIISSASPPTRVSNLVSVSPISGISMNDKFTIQVSEWVATSPELLPLKYAFGYYDKSKAESVRLTEYSLNTTFSSYLPYIRSESSSTKSRSILETTETISLVVFVKDALGNVETEASANVTVSPFNGTQEQYIEVVKSLSGESLLGASVDQTFTTSSASSSLVSALISNVVIDPKNPSSSLSSLETLTSNNETLTADTVSLVINKVDSFVSNLTDIYLSELALYGYVKSSLSSADISKTIQVISNCFSTSYDSEKTKSTASLVTVLIYYGTIPTVVSSTSTDLPTSSYKSSLINITVSSFNVPTPTSNLQSVSDTESKVSMNLTSVMSKYGTYSMTCGATMIVYSKNTNYDASVSNMTLSSSVTDFKFMKKTDVLVLDNLDSPLILSFNAATIPSSIISNSTVTNSTYHCKYWDEKLKMWSSYGCSLHRVSSNSIECACSHTTMFTTFLESKTTTFTVQLKDQVSSLYYAQISFGIIYLIAASAILIGLIVLRKSQPVSSRLLTPYVGLIALIVECTLIYIVQRSVLVDQLNSANSQMWESGDAAANIIANIVMIIVNTLNLTAIFCYVMQVFRFQFMKLLYKKLSDNRTQAQSTTILKALKYATSQVLFYSLIGIFAAVNVVYWVIWVILRRTGVLDSLQYTYIVSVSYTVCILTFGVIITAVAILDMILSSKKEVDQKKNRRRAVNFSQPTSTFSLDNAENINEKKKLNKNILLTAFHWFTSMDGPLYFRMEMFIYIISFILLILNQVIGLSSLSYRFESLAMFKLALTFDSISFIFEVLYVISYILVFGGYALIVALVYKFRQRRTKKEEQKKQNDEIMNQELYNTLESEEGYELFANFCEKEFSSENLFLFSDIKASTDVVSGENLGGLVFFADRIYQKYIKTGAEMEVNIPSKSRTAFIQLYEKCKKLDESNCELLDLNSLSKLGIENSMVKDCFELMMRQVVMNLGDTFSRFVFTPDYVNFKAVRDVQMQIIEKANVVYGI</sequence>
<dbReference type="PANTHER" id="PTHR24033">
    <property type="entry name" value="EGF-LIKE DOMAIN-CONTAINING PROTEIN"/>
    <property type="match status" value="1"/>
</dbReference>
<dbReference type="Pfam" id="PF00615">
    <property type="entry name" value="RGS"/>
    <property type="match status" value="1"/>
</dbReference>
<evidence type="ECO:0000259" key="9">
    <source>
        <dbReference type="PROSITE" id="PS50026"/>
    </source>
</evidence>
<feature type="transmembrane region" description="Helical" evidence="8">
    <location>
        <begin position="886"/>
        <end position="909"/>
    </location>
</feature>
<dbReference type="eggNOG" id="KOG1225">
    <property type="taxonomic scope" value="Eukaryota"/>
</dbReference>
<evidence type="ECO:0000256" key="5">
    <source>
        <dbReference type="ARBA" id="ARBA00023136"/>
    </source>
</evidence>
<dbReference type="Proteomes" id="UP000006671">
    <property type="component" value="Unassembled WGS sequence"/>
</dbReference>
<dbReference type="OrthoDB" id="283575at2759"/>
<dbReference type="InterPro" id="IPR000203">
    <property type="entry name" value="GPS"/>
</dbReference>
<feature type="transmembrane region" description="Helical" evidence="8">
    <location>
        <begin position="966"/>
        <end position="987"/>
    </location>
</feature>
<dbReference type="InParanoid" id="D2VYI3"/>